<dbReference type="EMBL" id="JBHTMU010000012">
    <property type="protein sequence ID" value="MFD1342516.1"/>
    <property type="molecule type" value="Genomic_DNA"/>
</dbReference>
<comment type="caution">
    <text evidence="2">The sequence shown here is derived from an EMBL/GenBank/DDBJ whole genome shotgun (WGS) entry which is preliminary data.</text>
</comment>
<name>A0ABW3ZH57_9RHOB</name>
<evidence type="ECO:0000313" key="3">
    <source>
        <dbReference type="Proteomes" id="UP001597135"/>
    </source>
</evidence>
<keyword evidence="1" id="KW-0812">Transmembrane</keyword>
<protein>
    <submittedName>
        <fullName evidence="2">Uncharacterized protein</fullName>
    </submittedName>
</protein>
<feature type="transmembrane region" description="Helical" evidence="1">
    <location>
        <begin position="28"/>
        <end position="47"/>
    </location>
</feature>
<keyword evidence="1" id="KW-0472">Membrane</keyword>
<evidence type="ECO:0000313" key="2">
    <source>
        <dbReference type="EMBL" id="MFD1342516.1"/>
    </source>
</evidence>
<keyword evidence="3" id="KW-1185">Reference proteome</keyword>
<reference evidence="3" key="1">
    <citation type="journal article" date="2019" name="Int. J. Syst. Evol. Microbiol.">
        <title>The Global Catalogue of Microorganisms (GCM) 10K type strain sequencing project: providing services to taxonomists for standard genome sequencing and annotation.</title>
        <authorList>
            <consortium name="The Broad Institute Genomics Platform"/>
            <consortium name="The Broad Institute Genome Sequencing Center for Infectious Disease"/>
            <person name="Wu L."/>
            <person name="Ma J."/>
        </authorList>
    </citation>
    <scope>NUCLEOTIDE SEQUENCE [LARGE SCALE GENOMIC DNA]</scope>
    <source>
        <strain evidence="3">CCUG 62953</strain>
    </source>
</reference>
<dbReference type="Proteomes" id="UP001597135">
    <property type="component" value="Unassembled WGS sequence"/>
</dbReference>
<gene>
    <name evidence="2" type="ORF">ACFQ4E_08810</name>
</gene>
<keyword evidence="1" id="KW-1133">Transmembrane helix</keyword>
<sequence>MPVTSFALLVLAVIGAAGLTVVALNAWGLWTVLPLMMVLAAFARWALGHVPFDDSHQS</sequence>
<dbReference type="RefSeq" id="WP_386802646.1">
    <property type="nucleotide sequence ID" value="NZ_JBHTMU010000012.1"/>
</dbReference>
<proteinExistence type="predicted"/>
<evidence type="ECO:0000256" key="1">
    <source>
        <dbReference type="SAM" id="Phobius"/>
    </source>
</evidence>
<accession>A0ABW3ZH57</accession>
<organism evidence="2 3">
    <name type="scientific">Litorisediminicola beolgyonensis</name>
    <dbReference type="NCBI Taxonomy" id="1173614"/>
    <lineage>
        <taxon>Bacteria</taxon>
        <taxon>Pseudomonadati</taxon>
        <taxon>Pseudomonadota</taxon>
        <taxon>Alphaproteobacteria</taxon>
        <taxon>Rhodobacterales</taxon>
        <taxon>Paracoccaceae</taxon>
        <taxon>Litorisediminicola</taxon>
    </lineage>
</organism>